<accession>X1E4K0</accession>
<dbReference type="GO" id="GO:0046872">
    <property type="term" value="F:metal ion binding"/>
    <property type="evidence" value="ECO:0007669"/>
    <property type="project" value="UniProtKB-KW"/>
</dbReference>
<dbReference type="InterPro" id="IPR058240">
    <property type="entry name" value="rSAM_sf"/>
</dbReference>
<dbReference type="Gene3D" id="3.80.30.20">
    <property type="entry name" value="tm_1862 like domain"/>
    <property type="match status" value="1"/>
</dbReference>
<feature type="domain" description="Radical SAM core" evidence="6">
    <location>
        <begin position="3"/>
        <end position="121"/>
    </location>
</feature>
<dbReference type="Pfam" id="PF04055">
    <property type="entry name" value="Radical_SAM"/>
    <property type="match status" value="1"/>
</dbReference>
<keyword evidence="2" id="KW-0949">S-adenosyl-L-methionine</keyword>
<dbReference type="AlphaFoldDB" id="X1E4K0"/>
<comment type="caution">
    <text evidence="7">The sequence shown here is derived from an EMBL/GenBank/DDBJ whole genome shotgun (WGS) entry which is preliminary data.</text>
</comment>
<dbReference type="GO" id="GO:0005829">
    <property type="term" value="C:cytosol"/>
    <property type="evidence" value="ECO:0007669"/>
    <property type="project" value="TreeGrafter"/>
</dbReference>
<dbReference type="EMBL" id="BARU01003853">
    <property type="protein sequence ID" value="GAH28191.1"/>
    <property type="molecule type" value="Genomic_DNA"/>
</dbReference>
<evidence type="ECO:0000259" key="6">
    <source>
        <dbReference type="Pfam" id="PF04055"/>
    </source>
</evidence>
<dbReference type="GO" id="GO:0051536">
    <property type="term" value="F:iron-sulfur cluster binding"/>
    <property type="evidence" value="ECO:0007669"/>
    <property type="project" value="UniProtKB-KW"/>
</dbReference>
<proteinExistence type="predicted"/>
<dbReference type="SUPFAM" id="SSF102114">
    <property type="entry name" value="Radical SAM enzymes"/>
    <property type="match status" value="1"/>
</dbReference>
<evidence type="ECO:0000313" key="7">
    <source>
        <dbReference type="EMBL" id="GAH28191.1"/>
    </source>
</evidence>
<dbReference type="InterPro" id="IPR051198">
    <property type="entry name" value="BchE-like"/>
</dbReference>
<evidence type="ECO:0000256" key="1">
    <source>
        <dbReference type="ARBA" id="ARBA00001966"/>
    </source>
</evidence>
<evidence type="ECO:0000256" key="2">
    <source>
        <dbReference type="ARBA" id="ARBA00022691"/>
    </source>
</evidence>
<keyword evidence="5" id="KW-0411">Iron-sulfur</keyword>
<evidence type="ECO:0000256" key="5">
    <source>
        <dbReference type="ARBA" id="ARBA00023014"/>
    </source>
</evidence>
<reference evidence="7" key="1">
    <citation type="journal article" date="2014" name="Front. Microbiol.">
        <title>High frequency of phylogenetically diverse reductive dehalogenase-homologous genes in deep subseafloor sedimentary metagenomes.</title>
        <authorList>
            <person name="Kawai M."/>
            <person name="Futagami T."/>
            <person name="Toyoda A."/>
            <person name="Takaki Y."/>
            <person name="Nishi S."/>
            <person name="Hori S."/>
            <person name="Arai W."/>
            <person name="Tsubouchi T."/>
            <person name="Morono Y."/>
            <person name="Uchiyama I."/>
            <person name="Ito T."/>
            <person name="Fujiyama A."/>
            <person name="Inagaki F."/>
            <person name="Takami H."/>
        </authorList>
    </citation>
    <scope>NUCLEOTIDE SEQUENCE</scope>
    <source>
        <strain evidence="7">Expedition CK06-06</strain>
    </source>
</reference>
<evidence type="ECO:0000256" key="4">
    <source>
        <dbReference type="ARBA" id="ARBA00023004"/>
    </source>
</evidence>
<dbReference type="CDD" id="cd01335">
    <property type="entry name" value="Radical_SAM"/>
    <property type="match status" value="1"/>
</dbReference>
<name>X1E4K0_9ZZZZ</name>
<dbReference type="InterPro" id="IPR007197">
    <property type="entry name" value="rSAM"/>
</dbReference>
<feature type="non-terminal residue" evidence="7">
    <location>
        <position position="123"/>
    </location>
</feature>
<dbReference type="GO" id="GO:0003824">
    <property type="term" value="F:catalytic activity"/>
    <property type="evidence" value="ECO:0007669"/>
    <property type="project" value="InterPro"/>
</dbReference>
<organism evidence="7">
    <name type="scientific">marine sediment metagenome</name>
    <dbReference type="NCBI Taxonomy" id="412755"/>
    <lineage>
        <taxon>unclassified sequences</taxon>
        <taxon>metagenomes</taxon>
        <taxon>ecological metagenomes</taxon>
    </lineage>
</organism>
<keyword evidence="3" id="KW-0479">Metal-binding</keyword>
<dbReference type="InterPro" id="IPR023404">
    <property type="entry name" value="rSAM_horseshoe"/>
</dbReference>
<dbReference type="PANTHER" id="PTHR43409:SF7">
    <property type="entry name" value="BLL1977 PROTEIN"/>
    <property type="match status" value="1"/>
</dbReference>
<gene>
    <name evidence="7" type="ORF">S03H2_08076</name>
</gene>
<protein>
    <recommendedName>
        <fullName evidence="6">Radical SAM core domain-containing protein</fullName>
    </recommendedName>
</protein>
<keyword evidence="4" id="KW-0408">Iron</keyword>
<evidence type="ECO:0000256" key="3">
    <source>
        <dbReference type="ARBA" id="ARBA00022723"/>
    </source>
</evidence>
<comment type="cofactor">
    <cofactor evidence="1">
        <name>[4Fe-4S] cluster</name>
        <dbReference type="ChEBI" id="CHEBI:49883"/>
    </cofactor>
</comment>
<sequence length="123" mass="14233">MTRFRNIDDVIDEIYTVTKKYQSDLVWLTDETFTMKKSRILDFCEKYNKVNLPFAVETRVDTVNEEILKALKQAGCVLLCMGIESGVDRIRNGIYNKGVSREQIVKVFRLAKEVGLRTSSFNI</sequence>
<dbReference type="PANTHER" id="PTHR43409">
    <property type="entry name" value="ANAEROBIC MAGNESIUM-PROTOPORPHYRIN IX MONOMETHYL ESTER CYCLASE-RELATED"/>
    <property type="match status" value="1"/>
</dbReference>